<dbReference type="EMBL" id="ADBV01005384">
    <property type="protein sequence ID" value="EJW79522.1"/>
    <property type="molecule type" value="Genomic_DNA"/>
</dbReference>
<dbReference type="AlphaFoldDB" id="J9ER29"/>
<feature type="non-terminal residue" evidence="1">
    <location>
        <position position="1"/>
    </location>
</feature>
<sequence length="69" mass="8177">YWKRLDILIGTDYFDFMSPNRIHNMVSVFYVLTKVGLIMAKNGYINKSLNYDKDQIKFDITPVRTKLVN</sequence>
<name>J9ER29_WUCBA</name>
<dbReference type="Proteomes" id="UP000004810">
    <property type="component" value="Unassembled WGS sequence"/>
</dbReference>
<organism evidence="1 2">
    <name type="scientific">Wuchereria bancrofti</name>
    <dbReference type="NCBI Taxonomy" id="6293"/>
    <lineage>
        <taxon>Eukaryota</taxon>
        <taxon>Metazoa</taxon>
        <taxon>Ecdysozoa</taxon>
        <taxon>Nematoda</taxon>
        <taxon>Chromadorea</taxon>
        <taxon>Rhabditida</taxon>
        <taxon>Spirurina</taxon>
        <taxon>Spiruromorpha</taxon>
        <taxon>Filarioidea</taxon>
        <taxon>Onchocercidae</taxon>
        <taxon>Wuchereria</taxon>
    </lineage>
</organism>
<accession>J9ER29</accession>
<evidence type="ECO:0000313" key="2">
    <source>
        <dbReference type="Proteomes" id="UP000004810"/>
    </source>
</evidence>
<proteinExistence type="predicted"/>
<gene>
    <name evidence="1" type="ORF">WUBG_09568</name>
</gene>
<reference evidence="2" key="1">
    <citation type="submission" date="2012-08" db="EMBL/GenBank/DDBJ databases">
        <title>The Genome Sequence of Wuchereria bancrofti.</title>
        <authorList>
            <person name="Nutman T.B."/>
            <person name="Fink D.L."/>
            <person name="Russ C."/>
            <person name="Young S."/>
            <person name="Zeng Q."/>
            <person name="Koehrsen M."/>
            <person name="Alvarado L."/>
            <person name="Berlin A."/>
            <person name="Chapman S.B."/>
            <person name="Chen Z."/>
            <person name="Freedman E."/>
            <person name="Gellesch M."/>
            <person name="Goldberg J."/>
            <person name="Griggs A."/>
            <person name="Gujja S."/>
            <person name="Heilman E.R."/>
            <person name="Heiman D."/>
            <person name="Hepburn T."/>
            <person name="Howarth C."/>
            <person name="Jen D."/>
            <person name="Larson L."/>
            <person name="Lewis B."/>
            <person name="Mehta T."/>
            <person name="Park D."/>
            <person name="Pearson M."/>
            <person name="Roberts A."/>
            <person name="Saif S."/>
            <person name="Shea T."/>
            <person name="Shenoy N."/>
            <person name="Sisk P."/>
            <person name="Stolte C."/>
            <person name="Sykes S."/>
            <person name="Walk T."/>
            <person name="White J."/>
            <person name="Yandava C."/>
            <person name="Haas B."/>
            <person name="Henn M.R."/>
            <person name="Nusbaum C."/>
            <person name="Birren B."/>
        </authorList>
    </citation>
    <scope>NUCLEOTIDE SEQUENCE [LARGE SCALE GENOMIC DNA]</scope>
    <source>
        <strain evidence="2">NA</strain>
    </source>
</reference>
<feature type="non-terminal residue" evidence="1">
    <location>
        <position position="69"/>
    </location>
</feature>
<protein>
    <submittedName>
        <fullName evidence="1">Uncharacterized protein</fullName>
    </submittedName>
</protein>
<evidence type="ECO:0000313" key="1">
    <source>
        <dbReference type="EMBL" id="EJW79522.1"/>
    </source>
</evidence>
<comment type="caution">
    <text evidence="1">The sequence shown here is derived from an EMBL/GenBank/DDBJ whole genome shotgun (WGS) entry which is preliminary data.</text>
</comment>